<name>Q21U31_ALBFT</name>
<dbReference type="KEGG" id="rfr:Rfer_3011"/>
<dbReference type="AlphaFoldDB" id="Q21U31"/>
<dbReference type="RefSeq" id="WP_011465288.1">
    <property type="nucleotide sequence ID" value="NC_007908.1"/>
</dbReference>
<evidence type="ECO:0000256" key="9">
    <source>
        <dbReference type="ARBA" id="ARBA00023285"/>
    </source>
</evidence>
<dbReference type="CDD" id="cd02888">
    <property type="entry name" value="RNR_II_dimer"/>
    <property type="match status" value="1"/>
</dbReference>
<evidence type="ECO:0000256" key="3">
    <source>
        <dbReference type="ARBA" id="ARBA00022628"/>
    </source>
</evidence>
<feature type="domain" description="Ribonucleotide reductase large subunit C-terminal" evidence="13">
    <location>
        <begin position="88"/>
        <end position="577"/>
    </location>
</feature>
<dbReference type="OrthoDB" id="9762933at2"/>
<evidence type="ECO:0000256" key="1">
    <source>
        <dbReference type="ARBA" id="ARBA00001922"/>
    </source>
</evidence>
<keyword evidence="15" id="KW-1185">Reference proteome</keyword>
<comment type="cofactor">
    <cofactor evidence="1 11">
        <name>adenosylcob(III)alamin</name>
        <dbReference type="ChEBI" id="CHEBI:18408"/>
    </cofactor>
</comment>
<evidence type="ECO:0000256" key="4">
    <source>
        <dbReference type="ARBA" id="ARBA00022634"/>
    </source>
</evidence>
<proteinExistence type="inferred from homology"/>
<comment type="catalytic activity">
    <reaction evidence="10 11">
        <text>a 2'-deoxyribonucleoside 5'-diphosphate + [thioredoxin]-disulfide + H2O = a ribonucleoside 5'-diphosphate + [thioredoxin]-dithiol</text>
        <dbReference type="Rhea" id="RHEA:23252"/>
        <dbReference type="Rhea" id="RHEA-COMP:10698"/>
        <dbReference type="Rhea" id="RHEA-COMP:10700"/>
        <dbReference type="ChEBI" id="CHEBI:15377"/>
        <dbReference type="ChEBI" id="CHEBI:29950"/>
        <dbReference type="ChEBI" id="CHEBI:50058"/>
        <dbReference type="ChEBI" id="CHEBI:57930"/>
        <dbReference type="ChEBI" id="CHEBI:73316"/>
        <dbReference type="EC" id="1.17.4.1"/>
    </reaction>
</comment>
<keyword evidence="5 11" id="KW-0547">Nucleotide-binding</keyword>
<protein>
    <recommendedName>
        <fullName evidence="11">Vitamin B12-dependent ribonucleotide reductase</fullName>
        <ecNumber evidence="11">1.17.4.1</ecNumber>
    </recommendedName>
</protein>
<evidence type="ECO:0000256" key="7">
    <source>
        <dbReference type="ARBA" id="ARBA00023116"/>
    </source>
</evidence>
<dbReference type="GO" id="GO:0004748">
    <property type="term" value="F:ribonucleoside-diphosphate reductase activity, thioredoxin disulfide as acceptor"/>
    <property type="evidence" value="ECO:0007669"/>
    <property type="project" value="UniProtKB-EC"/>
</dbReference>
<dbReference type="NCBIfam" id="TIGR02504">
    <property type="entry name" value="NrdJ_Z"/>
    <property type="match status" value="1"/>
</dbReference>
<evidence type="ECO:0000313" key="15">
    <source>
        <dbReference type="Proteomes" id="UP000008332"/>
    </source>
</evidence>
<dbReference type="GO" id="GO:0005524">
    <property type="term" value="F:ATP binding"/>
    <property type="evidence" value="ECO:0007669"/>
    <property type="project" value="InterPro"/>
</dbReference>
<evidence type="ECO:0000256" key="10">
    <source>
        <dbReference type="ARBA" id="ARBA00047754"/>
    </source>
</evidence>
<evidence type="ECO:0000256" key="2">
    <source>
        <dbReference type="ARBA" id="ARBA00007405"/>
    </source>
</evidence>
<accession>Q21U31</accession>
<dbReference type="InterPro" id="IPR000788">
    <property type="entry name" value="RNR_lg_C"/>
</dbReference>
<keyword evidence="3 11" id="KW-0846">Cobalamin</keyword>
<dbReference type="GO" id="GO:0031419">
    <property type="term" value="F:cobalamin binding"/>
    <property type="evidence" value="ECO:0007669"/>
    <property type="project" value="UniProtKB-KW"/>
</dbReference>
<evidence type="ECO:0000256" key="11">
    <source>
        <dbReference type="RuleBase" id="RU364064"/>
    </source>
</evidence>
<dbReference type="Proteomes" id="UP000008332">
    <property type="component" value="Chromosome"/>
</dbReference>
<dbReference type="STRING" id="338969.Rfer_3011"/>
<dbReference type="GO" id="GO:0071897">
    <property type="term" value="P:DNA biosynthetic process"/>
    <property type="evidence" value="ECO:0007669"/>
    <property type="project" value="UniProtKB-KW"/>
</dbReference>
<feature type="domain" description="Ribonucleotide reductase large subunit N-terminal" evidence="12">
    <location>
        <begin position="7"/>
        <end position="82"/>
    </location>
</feature>
<comment type="similarity">
    <text evidence="2 11">Belongs to the ribonucleoside diphosphate reductase class-2 family.</text>
</comment>
<dbReference type="PRINTS" id="PR01183">
    <property type="entry name" value="RIBORDTASEM1"/>
</dbReference>
<dbReference type="Pfam" id="PF02867">
    <property type="entry name" value="Ribonuc_red_lgC"/>
    <property type="match status" value="1"/>
</dbReference>
<dbReference type="InterPro" id="IPR013509">
    <property type="entry name" value="RNR_lsu_N"/>
</dbReference>
<keyword evidence="4 11" id="KW-0237">DNA synthesis</keyword>
<evidence type="ECO:0000259" key="12">
    <source>
        <dbReference type="Pfam" id="PF00317"/>
    </source>
</evidence>
<evidence type="ECO:0000313" key="14">
    <source>
        <dbReference type="EMBL" id="ABD70722.1"/>
    </source>
</evidence>
<dbReference type="Pfam" id="PF00317">
    <property type="entry name" value="Ribonuc_red_lgN"/>
    <property type="match status" value="1"/>
</dbReference>
<dbReference type="InterPro" id="IPR050862">
    <property type="entry name" value="RdRp_reductase_class-2"/>
</dbReference>
<dbReference type="eggNOG" id="COG0209">
    <property type="taxonomic scope" value="Bacteria"/>
</dbReference>
<keyword evidence="8" id="KW-1015">Disulfide bond</keyword>
<dbReference type="EMBL" id="CP000267">
    <property type="protein sequence ID" value="ABD70722.1"/>
    <property type="molecule type" value="Genomic_DNA"/>
</dbReference>
<dbReference type="EC" id="1.17.4.1" evidence="11"/>
<reference evidence="15" key="1">
    <citation type="submission" date="2006-02" db="EMBL/GenBank/DDBJ databases">
        <title>Complete sequence of chromosome of Rhodoferax ferrireducens DSM 15236.</title>
        <authorList>
            <person name="Copeland A."/>
            <person name="Lucas S."/>
            <person name="Lapidus A."/>
            <person name="Barry K."/>
            <person name="Detter J.C."/>
            <person name="Glavina del Rio T."/>
            <person name="Hammon N."/>
            <person name="Israni S."/>
            <person name="Pitluck S."/>
            <person name="Brettin T."/>
            <person name="Bruce D."/>
            <person name="Han C."/>
            <person name="Tapia R."/>
            <person name="Gilna P."/>
            <person name="Kiss H."/>
            <person name="Schmutz J."/>
            <person name="Larimer F."/>
            <person name="Land M."/>
            <person name="Kyrpides N."/>
            <person name="Ivanova N."/>
            <person name="Richardson P."/>
        </authorList>
    </citation>
    <scope>NUCLEOTIDE SEQUENCE [LARGE SCALE GENOMIC DNA]</scope>
    <source>
        <strain evidence="15">ATCC BAA-621 / DSM 15236 / T118</strain>
    </source>
</reference>
<evidence type="ECO:0000256" key="8">
    <source>
        <dbReference type="ARBA" id="ARBA00023157"/>
    </source>
</evidence>
<dbReference type="InterPro" id="IPR013344">
    <property type="entry name" value="RNR_NrdJ/NrdZ"/>
</dbReference>
<dbReference type="PANTHER" id="PTHR43371">
    <property type="entry name" value="VITAMIN B12-DEPENDENT RIBONUCLEOTIDE REDUCTASE"/>
    <property type="match status" value="1"/>
</dbReference>
<sequence>MFKSSFDTAISEHVWRTRYLWAEPGSVPEPAIENTWARVALAVSGAEPHHQNDWRERFLAMLSDWRFLPGGRILAGAGTSRRVTLFNCLAMGPIEDSVQGIFNALREAMQCLQAGGAIGIDFSTLRPALALAQSSGAVASGPVSFMNVWQAANAVLEAGNRRRSAMLATLRCDHPDIEAFIDAKLDTGALSHFKLSVLLNDEFMQALQEDGPWPLVFPLGEHPIPVGGEVCERVWSDGGPPQLCMVHRRVPARALWEKLLQAQHASGEPGVLFIDRINRANNLWYDEHLTVANPDGGVPLPPWGACNLGSINLSRFVQQPFAAHPSVDLGGLRAVAAVATRFLDDVYDISLFPLKAQQKSALASRRIGLGVTGLADMLAMLGLRYGSAASIDLTREIMGAIRDTAYRTSVELAQEKGAFPACDKLKYGASPFVLELDRALQDAIAQHGIRNSHLLAVAPTESISLLANNVSNGIEPMRAFQAMRRVRGAEGQAVFFDVEDAACRQYQALHGPDAPWPKHFVQAADVSAEDQLQLMAAVQSHVDNALSKTVYLPASASVQDVGLVLQQAWELGLKGCSVERQGHTPTALI</sequence>
<keyword evidence="7" id="KW-0215">Deoxyribonucleotide synthesis</keyword>
<dbReference type="HOGENOM" id="CLU_000404_2_0_4"/>
<comment type="function">
    <text evidence="11">Catalyzes the reduction of ribonucleotides to deoxyribonucleotides. May function to provide a pool of deoxyribonucleotide precursors for DNA repair during oxygen limitation and/or for immediate growth after restoration of oxygen.</text>
</comment>
<organism evidence="14 15">
    <name type="scientific">Albidiferax ferrireducens (strain ATCC BAA-621 / DSM 15236 / T118)</name>
    <name type="common">Rhodoferax ferrireducens</name>
    <dbReference type="NCBI Taxonomy" id="338969"/>
    <lineage>
        <taxon>Bacteria</taxon>
        <taxon>Pseudomonadati</taxon>
        <taxon>Pseudomonadota</taxon>
        <taxon>Betaproteobacteria</taxon>
        <taxon>Burkholderiales</taxon>
        <taxon>Comamonadaceae</taxon>
        <taxon>Rhodoferax</taxon>
    </lineage>
</organism>
<evidence type="ECO:0000256" key="6">
    <source>
        <dbReference type="ARBA" id="ARBA00023002"/>
    </source>
</evidence>
<dbReference type="GO" id="GO:0009263">
    <property type="term" value="P:deoxyribonucleotide biosynthetic process"/>
    <property type="evidence" value="ECO:0007669"/>
    <property type="project" value="UniProtKB-KW"/>
</dbReference>
<evidence type="ECO:0000259" key="13">
    <source>
        <dbReference type="Pfam" id="PF02867"/>
    </source>
</evidence>
<dbReference type="Gene3D" id="3.20.70.20">
    <property type="match status" value="1"/>
</dbReference>
<dbReference type="SUPFAM" id="SSF51998">
    <property type="entry name" value="PFL-like glycyl radical enzymes"/>
    <property type="match status" value="1"/>
</dbReference>
<keyword evidence="6 11" id="KW-0560">Oxidoreductase</keyword>
<keyword evidence="9 11" id="KW-0170">Cobalt</keyword>
<evidence type="ECO:0000256" key="5">
    <source>
        <dbReference type="ARBA" id="ARBA00022741"/>
    </source>
</evidence>
<gene>
    <name evidence="14" type="ordered locus">Rfer_3011</name>
</gene>
<dbReference type="PANTHER" id="PTHR43371:SF1">
    <property type="entry name" value="RIBONUCLEOSIDE-DIPHOSPHATE REDUCTASE"/>
    <property type="match status" value="1"/>
</dbReference>